<evidence type="ECO:0000313" key="2">
    <source>
        <dbReference type="EMBL" id="MCE3215466.1"/>
    </source>
</evidence>
<dbReference type="Proteomes" id="UP000823775">
    <property type="component" value="Unassembled WGS sequence"/>
</dbReference>
<proteinExistence type="predicted"/>
<feature type="non-terminal residue" evidence="2">
    <location>
        <position position="71"/>
    </location>
</feature>
<sequence>MTSGSEKVSEMENGPISSKGARLPRVTELDRHVQLRERRYLTTQHHRTSEGARWPRGMEIMLRDSLRASLM</sequence>
<keyword evidence="3" id="KW-1185">Reference proteome</keyword>
<evidence type="ECO:0000313" key="3">
    <source>
        <dbReference type="Proteomes" id="UP000823775"/>
    </source>
</evidence>
<accession>A0ABS8WV73</accession>
<protein>
    <submittedName>
        <fullName evidence="2">Uncharacterized protein</fullName>
    </submittedName>
</protein>
<feature type="region of interest" description="Disordered" evidence="1">
    <location>
        <begin position="1"/>
        <end position="27"/>
    </location>
</feature>
<evidence type="ECO:0000256" key="1">
    <source>
        <dbReference type="SAM" id="MobiDB-lite"/>
    </source>
</evidence>
<comment type="caution">
    <text evidence="2">The sequence shown here is derived from an EMBL/GenBank/DDBJ whole genome shotgun (WGS) entry which is preliminary data.</text>
</comment>
<dbReference type="EMBL" id="JACEIK010011109">
    <property type="protein sequence ID" value="MCE3215466.1"/>
    <property type="molecule type" value="Genomic_DNA"/>
</dbReference>
<name>A0ABS8WV73_DATST</name>
<organism evidence="2 3">
    <name type="scientific">Datura stramonium</name>
    <name type="common">Jimsonweed</name>
    <name type="synonym">Common thornapple</name>
    <dbReference type="NCBI Taxonomy" id="4076"/>
    <lineage>
        <taxon>Eukaryota</taxon>
        <taxon>Viridiplantae</taxon>
        <taxon>Streptophyta</taxon>
        <taxon>Embryophyta</taxon>
        <taxon>Tracheophyta</taxon>
        <taxon>Spermatophyta</taxon>
        <taxon>Magnoliopsida</taxon>
        <taxon>eudicotyledons</taxon>
        <taxon>Gunneridae</taxon>
        <taxon>Pentapetalae</taxon>
        <taxon>asterids</taxon>
        <taxon>lamiids</taxon>
        <taxon>Solanales</taxon>
        <taxon>Solanaceae</taxon>
        <taxon>Solanoideae</taxon>
        <taxon>Datureae</taxon>
        <taxon>Datura</taxon>
    </lineage>
</organism>
<reference evidence="2 3" key="1">
    <citation type="journal article" date="2021" name="BMC Genomics">
        <title>Datura genome reveals duplications of psychoactive alkaloid biosynthetic genes and high mutation rate following tissue culture.</title>
        <authorList>
            <person name="Rajewski A."/>
            <person name="Carter-House D."/>
            <person name="Stajich J."/>
            <person name="Litt A."/>
        </authorList>
    </citation>
    <scope>NUCLEOTIDE SEQUENCE [LARGE SCALE GENOMIC DNA]</scope>
    <source>
        <strain evidence="2">AR-01</strain>
    </source>
</reference>
<gene>
    <name evidence="2" type="ORF">HAX54_002495</name>
</gene>